<evidence type="ECO:0000256" key="5">
    <source>
        <dbReference type="SAM" id="MobiDB-lite"/>
    </source>
</evidence>
<keyword evidence="4" id="KW-0804">Transcription</keyword>
<name>A0ABT9R816_9ACTN</name>
<evidence type="ECO:0000313" key="7">
    <source>
        <dbReference type="EMBL" id="MDP9865380.1"/>
    </source>
</evidence>
<evidence type="ECO:0000256" key="1">
    <source>
        <dbReference type="ARBA" id="ARBA00022491"/>
    </source>
</evidence>
<gene>
    <name evidence="7" type="ORF">J2S55_004646</name>
</gene>
<keyword evidence="8" id="KW-1185">Reference proteome</keyword>
<dbReference type="EMBL" id="JAUSRB010000002">
    <property type="protein sequence ID" value="MDP9865380.1"/>
    <property type="molecule type" value="Genomic_DNA"/>
</dbReference>
<dbReference type="PANTHER" id="PTHR30204">
    <property type="entry name" value="REDOX-CYCLING DRUG-SENSING TRANSCRIPTIONAL ACTIVATOR SOXR"/>
    <property type="match status" value="1"/>
</dbReference>
<dbReference type="InterPro" id="IPR047057">
    <property type="entry name" value="MerR_fam"/>
</dbReference>
<dbReference type="Proteomes" id="UP001230426">
    <property type="component" value="Unassembled WGS sequence"/>
</dbReference>
<evidence type="ECO:0000256" key="3">
    <source>
        <dbReference type="ARBA" id="ARBA00023125"/>
    </source>
</evidence>
<dbReference type="RefSeq" id="WP_306864644.1">
    <property type="nucleotide sequence ID" value="NZ_JAUSRB010000002.1"/>
</dbReference>
<dbReference type="PROSITE" id="PS50937">
    <property type="entry name" value="HTH_MERR_2"/>
    <property type="match status" value="1"/>
</dbReference>
<dbReference type="GO" id="GO:0003677">
    <property type="term" value="F:DNA binding"/>
    <property type="evidence" value="ECO:0007669"/>
    <property type="project" value="UniProtKB-KW"/>
</dbReference>
<dbReference type="PANTHER" id="PTHR30204:SF69">
    <property type="entry name" value="MERR-FAMILY TRANSCRIPTIONAL REGULATOR"/>
    <property type="match status" value="1"/>
</dbReference>
<dbReference type="InterPro" id="IPR000551">
    <property type="entry name" value="MerR-type_HTH_dom"/>
</dbReference>
<accession>A0ABT9R816</accession>
<keyword evidence="2" id="KW-0805">Transcription regulation</keyword>
<evidence type="ECO:0000256" key="4">
    <source>
        <dbReference type="ARBA" id="ARBA00023163"/>
    </source>
</evidence>
<reference evidence="7 8" key="1">
    <citation type="submission" date="2023-07" db="EMBL/GenBank/DDBJ databases">
        <title>Sequencing the genomes of 1000 actinobacteria strains.</title>
        <authorList>
            <person name="Klenk H.-P."/>
        </authorList>
    </citation>
    <scope>NUCLEOTIDE SEQUENCE [LARGE SCALE GENOMIC DNA]</scope>
    <source>
        <strain evidence="7 8">DSM 44109</strain>
    </source>
</reference>
<feature type="domain" description="HTH merR-type" evidence="6">
    <location>
        <begin position="8"/>
        <end position="76"/>
    </location>
</feature>
<sequence>MKSSAGAEMTIGELAARFDLAPHVLRHWEAMGLLTPARRANGRRRYTDDHLSRVTMIVRGKAGGLSLEQLREILNAATSAERRELLSRHRAELELRIQQTQMSKQLVEHALDCREEDFTRCRTFQRLCADLPVPTGRREDPPAGETLGRPSPRSF</sequence>
<dbReference type="InterPro" id="IPR009061">
    <property type="entry name" value="DNA-bd_dom_put_sf"/>
</dbReference>
<evidence type="ECO:0000256" key="2">
    <source>
        <dbReference type="ARBA" id="ARBA00023015"/>
    </source>
</evidence>
<dbReference type="Gene3D" id="1.10.1660.10">
    <property type="match status" value="1"/>
</dbReference>
<dbReference type="SMART" id="SM00422">
    <property type="entry name" value="HTH_MERR"/>
    <property type="match status" value="1"/>
</dbReference>
<keyword evidence="3 7" id="KW-0238">DNA-binding</keyword>
<proteinExistence type="predicted"/>
<dbReference type="SUPFAM" id="SSF46955">
    <property type="entry name" value="Putative DNA-binding domain"/>
    <property type="match status" value="1"/>
</dbReference>
<feature type="region of interest" description="Disordered" evidence="5">
    <location>
        <begin position="131"/>
        <end position="155"/>
    </location>
</feature>
<protein>
    <submittedName>
        <fullName evidence="7">DNA-binding transcriptional MerR regulator</fullName>
    </submittedName>
</protein>
<keyword evidence="1" id="KW-0678">Repressor</keyword>
<organism evidence="7 8">
    <name type="scientific">Streptosporangium brasiliense</name>
    <dbReference type="NCBI Taxonomy" id="47480"/>
    <lineage>
        <taxon>Bacteria</taxon>
        <taxon>Bacillati</taxon>
        <taxon>Actinomycetota</taxon>
        <taxon>Actinomycetes</taxon>
        <taxon>Streptosporangiales</taxon>
        <taxon>Streptosporangiaceae</taxon>
        <taxon>Streptosporangium</taxon>
    </lineage>
</organism>
<evidence type="ECO:0000313" key="8">
    <source>
        <dbReference type="Proteomes" id="UP001230426"/>
    </source>
</evidence>
<comment type="caution">
    <text evidence="7">The sequence shown here is derived from an EMBL/GenBank/DDBJ whole genome shotgun (WGS) entry which is preliminary data.</text>
</comment>
<evidence type="ECO:0000259" key="6">
    <source>
        <dbReference type="PROSITE" id="PS50937"/>
    </source>
</evidence>
<dbReference type="Pfam" id="PF13411">
    <property type="entry name" value="MerR_1"/>
    <property type="match status" value="1"/>
</dbReference>